<gene>
    <name evidence="2" type="ORF">EPD60_15990</name>
</gene>
<evidence type="ECO:0000313" key="3">
    <source>
        <dbReference type="Proteomes" id="UP000295334"/>
    </source>
</evidence>
<feature type="signal peptide" evidence="1">
    <location>
        <begin position="1"/>
        <end position="17"/>
    </location>
</feature>
<dbReference type="OrthoDB" id="9791578at2"/>
<dbReference type="Proteomes" id="UP000295334">
    <property type="component" value="Unassembled WGS sequence"/>
</dbReference>
<name>A0A4V2NV46_9BACT</name>
<dbReference type="AlphaFoldDB" id="A0A4V2NV46"/>
<proteinExistence type="predicted"/>
<organism evidence="2 3">
    <name type="scientific">Flaviaesturariibacter flavus</name>
    <dbReference type="NCBI Taxonomy" id="2502780"/>
    <lineage>
        <taxon>Bacteria</taxon>
        <taxon>Pseudomonadati</taxon>
        <taxon>Bacteroidota</taxon>
        <taxon>Chitinophagia</taxon>
        <taxon>Chitinophagales</taxon>
        <taxon>Chitinophagaceae</taxon>
        <taxon>Flaviaestuariibacter</taxon>
    </lineage>
</organism>
<evidence type="ECO:0000256" key="1">
    <source>
        <dbReference type="SAM" id="SignalP"/>
    </source>
</evidence>
<keyword evidence="3" id="KW-1185">Reference proteome</keyword>
<dbReference type="InterPro" id="IPR017850">
    <property type="entry name" value="Alkaline_phosphatase_core_sf"/>
</dbReference>
<dbReference type="SUPFAM" id="SSF53649">
    <property type="entry name" value="Alkaline phosphatase-like"/>
    <property type="match status" value="1"/>
</dbReference>
<feature type="chain" id="PRO_5020876757" evidence="1">
    <location>
        <begin position="18"/>
        <end position="374"/>
    </location>
</feature>
<protein>
    <submittedName>
        <fullName evidence="2">Phosphoglyceromutase</fullName>
    </submittedName>
</protein>
<dbReference type="Gene3D" id="3.40.720.10">
    <property type="entry name" value="Alkaline Phosphatase, subunit A"/>
    <property type="match status" value="1"/>
</dbReference>
<dbReference type="EMBL" id="SJZI01000052">
    <property type="protein sequence ID" value="TCJ12056.1"/>
    <property type="molecule type" value="Genomic_DNA"/>
</dbReference>
<reference evidence="2 3" key="1">
    <citation type="submission" date="2019-03" db="EMBL/GenBank/DDBJ databases">
        <authorList>
            <person name="Kim M.K.M."/>
        </authorList>
    </citation>
    <scope>NUCLEOTIDE SEQUENCE [LARGE SCALE GENOMIC DNA]</scope>
    <source>
        <strain evidence="2 3">17J68-12</strain>
    </source>
</reference>
<dbReference type="RefSeq" id="WP_131450532.1">
    <property type="nucleotide sequence ID" value="NZ_SJZI01000052.1"/>
</dbReference>
<evidence type="ECO:0000313" key="2">
    <source>
        <dbReference type="EMBL" id="TCJ12056.1"/>
    </source>
</evidence>
<keyword evidence="1" id="KW-0732">Signal</keyword>
<comment type="caution">
    <text evidence="2">The sequence shown here is derived from an EMBL/GenBank/DDBJ whole genome shotgun (WGS) entry which is preliminary data.</text>
</comment>
<dbReference type="Pfam" id="PF01663">
    <property type="entry name" value="Phosphodiest"/>
    <property type="match status" value="1"/>
</dbReference>
<accession>A0A4V2NV46</accession>
<sequence>MKWLFALALLLSGSATLGGGELPSSDETNEQRLFIITLDGYRWQELFGGADETIIRDPKYTADTAFTRALYWDADPQRRRERLMPFFWNVIAKQGQLHGNRRLGNFVNTSNLYGISYPGYNEIFTGSPDLFISTNEKVRNQNRNVLEQLAADPALNGRVAAFASWDVMPYILNRDRSGFYLNAGAESVQDEGIGEGQKQLNRLLEHPENAERATRDDRITFLSALDYVRRHKPRVFYLGFSGTDDAGHEKSYDRYLRSANEADRMIGELWAYLQSDPEYRGRTTLLITTDHGRGDNPRNWSGHGFFVGGSSQTWMALLGNAVQPMGECADQRQLYQKQVAATIAVLMGKRSTKGAGLPLTFFRGTEPSAWITAR</sequence>
<dbReference type="InterPro" id="IPR002591">
    <property type="entry name" value="Phosphodiest/P_Trfase"/>
</dbReference>